<feature type="non-terminal residue" evidence="1">
    <location>
        <position position="175"/>
    </location>
</feature>
<accession>A0A0F9KB46</accession>
<reference evidence="1" key="1">
    <citation type="journal article" date="2015" name="Nature">
        <title>Complex archaea that bridge the gap between prokaryotes and eukaryotes.</title>
        <authorList>
            <person name="Spang A."/>
            <person name="Saw J.H."/>
            <person name="Jorgensen S.L."/>
            <person name="Zaremba-Niedzwiedzka K."/>
            <person name="Martijn J."/>
            <person name="Lind A.E."/>
            <person name="van Eijk R."/>
            <person name="Schleper C."/>
            <person name="Guy L."/>
            <person name="Ettema T.J."/>
        </authorList>
    </citation>
    <scope>NUCLEOTIDE SEQUENCE</scope>
</reference>
<evidence type="ECO:0008006" key="2">
    <source>
        <dbReference type="Google" id="ProtNLM"/>
    </source>
</evidence>
<evidence type="ECO:0000313" key="1">
    <source>
        <dbReference type="EMBL" id="KKM08358.1"/>
    </source>
</evidence>
<comment type="caution">
    <text evidence="1">The sequence shown here is derived from an EMBL/GenBank/DDBJ whole genome shotgun (WGS) entry which is preliminary data.</text>
</comment>
<dbReference type="Gene3D" id="2.60.40.790">
    <property type="match status" value="1"/>
</dbReference>
<dbReference type="InterPro" id="IPR008978">
    <property type="entry name" value="HSP20-like_chaperone"/>
</dbReference>
<dbReference type="AlphaFoldDB" id="A0A0F9KB46"/>
<protein>
    <recommendedName>
        <fullName evidence="2">SHSP domain-containing protein</fullName>
    </recommendedName>
</protein>
<dbReference type="SUPFAM" id="SSF49764">
    <property type="entry name" value="HSP20-like chaperones"/>
    <property type="match status" value="1"/>
</dbReference>
<name>A0A0F9KB46_9ZZZZ</name>
<sequence length="175" mass="20478">MSDDFDEIFDEFKKMFNVDSDIFEVDFLFIPESGIDLKSNRTGKNIKGFKVSYHFEAGMEKPDIKIEGIIDEKKIREQLKGIDLNKYPNLKNILESRAVNEIDVTSLSMDFPLEKNVSPTSEPYTEIIDKKDYSEIILEIPGMEQDDIQLEFNENRNQLKFTVENGERRYSKIIF</sequence>
<proteinExistence type="predicted"/>
<dbReference type="EMBL" id="LAZR01015568">
    <property type="protein sequence ID" value="KKM08358.1"/>
    <property type="molecule type" value="Genomic_DNA"/>
</dbReference>
<organism evidence="1">
    <name type="scientific">marine sediment metagenome</name>
    <dbReference type="NCBI Taxonomy" id="412755"/>
    <lineage>
        <taxon>unclassified sequences</taxon>
        <taxon>metagenomes</taxon>
        <taxon>ecological metagenomes</taxon>
    </lineage>
</organism>
<gene>
    <name evidence="1" type="ORF">LCGC14_1724560</name>
</gene>